<feature type="transmembrane region" description="Helical" evidence="5">
    <location>
        <begin position="234"/>
        <end position="259"/>
    </location>
</feature>
<keyword evidence="4 5" id="KW-0472">Membrane</keyword>
<sequence length="392" mass="41542">MWNVFKGALTVLTRKRELFVWSLAFPIILSTMFMFMFSNLDSATAFDPVPTGVVADAAYEDSAFADVVDELGEPGDDQLLDVHAFATADEARAALSADEVQGVLSVDDNGDPLLLVTPDSGGLGVEQIGRTILNTVVNTYVRDADLIAGIAEDNPLALADPGRIEDALAHGDATEQVSLTHAEPAQSVRYYYALLGMAALFCGQVGMLAICEAQPNLSPLGARRALGATSRGKTLAATLAASWLISFLCLMVAFLYIRFAVGIDFSGREGLCAAALAVAALLSTALGTLLGSLPKVGMGVKTGLLTALTCFLSLFAGLYGEPCMELADSITRNYPLLASMNPAKVVTDLFYSLYYYDSLAPFAQKAGILLAMAAVLFAVSALFVRRQRYASL</sequence>
<evidence type="ECO:0000256" key="1">
    <source>
        <dbReference type="ARBA" id="ARBA00004141"/>
    </source>
</evidence>
<dbReference type="Pfam" id="PF12698">
    <property type="entry name" value="ABC2_membrane_3"/>
    <property type="match status" value="1"/>
</dbReference>
<comment type="subcellular location">
    <subcellularLocation>
        <location evidence="1">Membrane</location>
        <topology evidence="1">Multi-pass membrane protein</topology>
    </subcellularLocation>
</comment>
<keyword evidence="8" id="KW-1185">Reference proteome</keyword>
<feature type="transmembrane region" description="Helical" evidence="5">
    <location>
        <begin position="190"/>
        <end position="213"/>
    </location>
</feature>
<gene>
    <name evidence="7" type="ORF">H7313_02705</name>
</gene>
<feature type="transmembrane region" description="Helical" evidence="5">
    <location>
        <begin position="18"/>
        <end position="37"/>
    </location>
</feature>
<proteinExistence type="predicted"/>
<evidence type="ECO:0000256" key="4">
    <source>
        <dbReference type="ARBA" id="ARBA00023136"/>
    </source>
</evidence>
<feature type="transmembrane region" description="Helical" evidence="5">
    <location>
        <begin position="362"/>
        <end position="384"/>
    </location>
</feature>
<name>A0A842J8C3_9ACTN</name>
<evidence type="ECO:0000259" key="6">
    <source>
        <dbReference type="Pfam" id="PF12698"/>
    </source>
</evidence>
<dbReference type="EMBL" id="JACMSE010000001">
    <property type="protein sequence ID" value="MBC2888262.1"/>
    <property type="molecule type" value="Genomic_DNA"/>
</dbReference>
<evidence type="ECO:0000256" key="5">
    <source>
        <dbReference type="SAM" id="Phobius"/>
    </source>
</evidence>
<keyword evidence="2 5" id="KW-0812">Transmembrane</keyword>
<dbReference type="InterPro" id="IPR013525">
    <property type="entry name" value="ABC2_TM"/>
</dbReference>
<evidence type="ECO:0000256" key="2">
    <source>
        <dbReference type="ARBA" id="ARBA00022692"/>
    </source>
</evidence>
<reference evidence="7 8" key="1">
    <citation type="submission" date="2020-08" db="EMBL/GenBank/DDBJ databases">
        <authorList>
            <person name="Liu C."/>
            <person name="Sun Q."/>
        </authorList>
    </citation>
    <scope>NUCLEOTIDE SEQUENCE [LARGE SCALE GENOMIC DNA]</scope>
    <source>
        <strain evidence="7 8">N22</strain>
    </source>
</reference>
<keyword evidence="3 5" id="KW-1133">Transmembrane helix</keyword>
<dbReference type="GO" id="GO:0016020">
    <property type="term" value="C:membrane"/>
    <property type="evidence" value="ECO:0007669"/>
    <property type="project" value="UniProtKB-SubCell"/>
</dbReference>
<comment type="caution">
    <text evidence="7">The sequence shown here is derived from an EMBL/GenBank/DDBJ whole genome shotgun (WGS) entry which is preliminary data.</text>
</comment>
<protein>
    <submittedName>
        <fullName evidence="7">ABC transporter permease</fullName>
    </submittedName>
</protein>
<evidence type="ECO:0000313" key="8">
    <source>
        <dbReference type="Proteomes" id="UP000587396"/>
    </source>
</evidence>
<feature type="transmembrane region" description="Helical" evidence="5">
    <location>
        <begin position="271"/>
        <end position="290"/>
    </location>
</feature>
<dbReference type="GO" id="GO:0140359">
    <property type="term" value="F:ABC-type transporter activity"/>
    <property type="evidence" value="ECO:0007669"/>
    <property type="project" value="InterPro"/>
</dbReference>
<evidence type="ECO:0000256" key="3">
    <source>
        <dbReference type="ARBA" id="ARBA00022989"/>
    </source>
</evidence>
<dbReference type="RefSeq" id="WP_185904214.1">
    <property type="nucleotide sequence ID" value="NZ_JACMSE010000001.1"/>
</dbReference>
<organism evidence="7 8">
    <name type="scientific">Gordonibacter massiliensis</name>
    <name type="common">ex Traore et al. 2017</name>
    <dbReference type="NCBI Taxonomy" id="1841863"/>
    <lineage>
        <taxon>Bacteria</taxon>
        <taxon>Bacillati</taxon>
        <taxon>Actinomycetota</taxon>
        <taxon>Coriobacteriia</taxon>
        <taxon>Eggerthellales</taxon>
        <taxon>Eggerthellaceae</taxon>
        <taxon>Gordonibacter</taxon>
    </lineage>
</organism>
<evidence type="ECO:0000313" key="7">
    <source>
        <dbReference type="EMBL" id="MBC2888262.1"/>
    </source>
</evidence>
<accession>A0A842J8C3</accession>
<feature type="transmembrane region" description="Helical" evidence="5">
    <location>
        <begin position="302"/>
        <end position="320"/>
    </location>
</feature>
<dbReference type="Proteomes" id="UP000587396">
    <property type="component" value="Unassembled WGS sequence"/>
</dbReference>
<dbReference type="AlphaFoldDB" id="A0A842J8C3"/>
<feature type="domain" description="ABC-2 type transporter transmembrane" evidence="6">
    <location>
        <begin position="18"/>
        <end position="382"/>
    </location>
</feature>